<dbReference type="InterPro" id="IPR001878">
    <property type="entry name" value="Znf_CCHC"/>
</dbReference>
<dbReference type="OrthoDB" id="3341596at2759"/>
<dbReference type="InterPro" id="IPR036875">
    <property type="entry name" value="Znf_CCHC_sf"/>
</dbReference>
<evidence type="ECO:0000313" key="5">
    <source>
        <dbReference type="Proteomes" id="UP000585474"/>
    </source>
</evidence>
<keyword evidence="5" id="KW-1185">Reference proteome</keyword>
<comment type="caution">
    <text evidence="4">The sequence shown here is derived from an EMBL/GenBank/DDBJ whole genome shotgun (WGS) entry which is preliminary data.</text>
</comment>
<name>A0A7J0DRE0_9ERIC</name>
<dbReference type="SMART" id="SM00343">
    <property type="entry name" value="ZnF_C2HC"/>
    <property type="match status" value="2"/>
</dbReference>
<feature type="compositionally biased region" description="Low complexity" evidence="2">
    <location>
        <begin position="114"/>
        <end position="129"/>
    </location>
</feature>
<feature type="compositionally biased region" description="Polar residues" evidence="2">
    <location>
        <begin position="222"/>
        <end position="238"/>
    </location>
</feature>
<feature type="region of interest" description="Disordered" evidence="2">
    <location>
        <begin position="108"/>
        <end position="198"/>
    </location>
</feature>
<evidence type="ECO:0000259" key="3">
    <source>
        <dbReference type="PROSITE" id="PS50158"/>
    </source>
</evidence>
<feature type="compositionally biased region" description="Pro residues" evidence="2">
    <location>
        <begin position="181"/>
        <end position="194"/>
    </location>
</feature>
<keyword evidence="1" id="KW-0479">Metal-binding</keyword>
<feature type="region of interest" description="Disordered" evidence="2">
    <location>
        <begin position="218"/>
        <end position="238"/>
    </location>
</feature>
<sequence>MNPPNFDRSSTDPLVANHWLAEIRKLFNVLVINDDNMRVHLVACQLSGEANEWWESVLAAHRDAKKVARAAENIEAPDFENLTLNVFIEIVELARTLELPWDNVRNARGNEGRQSMGSVGMASSSQGSQSRKRQRDTFQPTHNQQSFRAPFSTGFGGHSSRPPITCHQCGQEGHIRAHCPQTPPQLRPPPPPRSQTPGACFGCGGFGHVTRFFPQKVGARSESGSVQQPRSGQSFGQH</sequence>
<dbReference type="GO" id="GO:0003676">
    <property type="term" value="F:nucleic acid binding"/>
    <property type="evidence" value="ECO:0007669"/>
    <property type="project" value="InterPro"/>
</dbReference>
<dbReference type="PROSITE" id="PS50158">
    <property type="entry name" value="ZF_CCHC"/>
    <property type="match status" value="1"/>
</dbReference>
<dbReference type="GO" id="GO:0008270">
    <property type="term" value="F:zinc ion binding"/>
    <property type="evidence" value="ECO:0007669"/>
    <property type="project" value="UniProtKB-KW"/>
</dbReference>
<evidence type="ECO:0000313" key="4">
    <source>
        <dbReference type="EMBL" id="GFS40879.1"/>
    </source>
</evidence>
<protein>
    <recommendedName>
        <fullName evidence="3">CCHC-type domain-containing protein</fullName>
    </recommendedName>
</protein>
<keyword evidence="1" id="KW-0862">Zinc</keyword>
<dbReference type="Gene3D" id="4.10.60.10">
    <property type="entry name" value="Zinc finger, CCHC-type"/>
    <property type="match status" value="1"/>
</dbReference>
<feature type="domain" description="CCHC-type" evidence="3">
    <location>
        <begin position="166"/>
        <end position="181"/>
    </location>
</feature>
<evidence type="ECO:0000256" key="2">
    <source>
        <dbReference type="SAM" id="MobiDB-lite"/>
    </source>
</evidence>
<dbReference type="EMBL" id="BJWL01000362">
    <property type="protein sequence ID" value="GFS40879.1"/>
    <property type="molecule type" value="Genomic_DNA"/>
</dbReference>
<evidence type="ECO:0000256" key="1">
    <source>
        <dbReference type="PROSITE-ProRule" id="PRU00047"/>
    </source>
</evidence>
<feature type="compositionally biased region" description="Polar residues" evidence="2">
    <location>
        <begin position="137"/>
        <end position="147"/>
    </location>
</feature>
<gene>
    <name evidence="4" type="ORF">Acr_00g0071000</name>
</gene>
<keyword evidence="1" id="KW-0863">Zinc-finger</keyword>
<dbReference type="SUPFAM" id="SSF57756">
    <property type="entry name" value="Retrovirus zinc finger-like domains"/>
    <property type="match status" value="1"/>
</dbReference>
<proteinExistence type="predicted"/>
<reference evidence="5" key="1">
    <citation type="submission" date="2019-07" db="EMBL/GenBank/DDBJ databases">
        <title>De Novo Assembly of kiwifruit Actinidia rufa.</title>
        <authorList>
            <person name="Sugita-Konishi S."/>
            <person name="Sato K."/>
            <person name="Mori E."/>
            <person name="Abe Y."/>
            <person name="Kisaki G."/>
            <person name="Hamano K."/>
            <person name="Suezawa K."/>
            <person name="Otani M."/>
            <person name="Fukuda T."/>
            <person name="Manabe T."/>
            <person name="Gomi K."/>
            <person name="Tabuchi M."/>
            <person name="Akimitsu K."/>
            <person name="Kataoka I."/>
        </authorList>
    </citation>
    <scope>NUCLEOTIDE SEQUENCE [LARGE SCALE GENOMIC DNA]</scope>
    <source>
        <strain evidence="5">cv. Fuchu</strain>
    </source>
</reference>
<dbReference type="AlphaFoldDB" id="A0A7J0DRE0"/>
<organism evidence="4 5">
    <name type="scientific">Actinidia rufa</name>
    <dbReference type="NCBI Taxonomy" id="165716"/>
    <lineage>
        <taxon>Eukaryota</taxon>
        <taxon>Viridiplantae</taxon>
        <taxon>Streptophyta</taxon>
        <taxon>Embryophyta</taxon>
        <taxon>Tracheophyta</taxon>
        <taxon>Spermatophyta</taxon>
        <taxon>Magnoliopsida</taxon>
        <taxon>eudicotyledons</taxon>
        <taxon>Gunneridae</taxon>
        <taxon>Pentapetalae</taxon>
        <taxon>asterids</taxon>
        <taxon>Ericales</taxon>
        <taxon>Actinidiaceae</taxon>
        <taxon>Actinidia</taxon>
    </lineage>
</organism>
<dbReference type="Proteomes" id="UP000585474">
    <property type="component" value="Unassembled WGS sequence"/>
</dbReference>
<accession>A0A7J0DRE0</accession>